<feature type="compositionally biased region" description="Polar residues" evidence="4">
    <location>
        <begin position="1"/>
        <end position="21"/>
    </location>
</feature>
<dbReference type="Pfam" id="PF13920">
    <property type="entry name" value="zf-C3HC4_3"/>
    <property type="match status" value="1"/>
</dbReference>
<feature type="region of interest" description="Disordered" evidence="4">
    <location>
        <begin position="209"/>
        <end position="229"/>
    </location>
</feature>
<dbReference type="PANTHER" id="PTHR22996">
    <property type="entry name" value="MAHOGUNIN"/>
    <property type="match status" value="1"/>
</dbReference>
<evidence type="ECO:0000256" key="3">
    <source>
        <dbReference type="PROSITE-ProRule" id="PRU00175"/>
    </source>
</evidence>
<keyword evidence="1 3" id="KW-0479">Metal-binding</keyword>
<dbReference type="SMART" id="SM00184">
    <property type="entry name" value="RING"/>
    <property type="match status" value="1"/>
</dbReference>
<feature type="domain" description="RING-type" evidence="5">
    <location>
        <begin position="121"/>
        <end position="160"/>
    </location>
</feature>
<keyword evidence="7" id="KW-1185">Reference proteome</keyword>
<feature type="compositionally biased region" description="Low complexity" evidence="4">
    <location>
        <begin position="211"/>
        <end position="222"/>
    </location>
</feature>
<dbReference type="InterPro" id="IPR045194">
    <property type="entry name" value="MGRN1/RNF157-like"/>
</dbReference>
<reference evidence="6 7" key="1">
    <citation type="submission" date="2022-01" db="EMBL/GenBank/DDBJ databases">
        <title>A chromosomal length assembly of Cordylochernes scorpioides.</title>
        <authorList>
            <person name="Zeh D."/>
            <person name="Zeh J."/>
        </authorList>
    </citation>
    <scope>NUCLEOTIDE SEQUENCE [LARGE SCALE GENOMIC DNA]</scope>
    <source>
        <strain evidence="6">IN4F17</strain>
        <tissue evidence="6">Whole Body</tissue>
    </source>
</reference>
<protein>
    <submittedName>
        <fullName evidence="6">RNF157</fullName>
    </submittedName>
</protein>
<dbReference type="Gene3D" id="3.30.40.10">
    <property type="entry name" value="Zinc/RING finger domain, C3HC4 (zinc finger)"/>
    <property type="match status" value="1"/>
</dbReference>
<evidence type="ECO:0000259" key="5">
    <source>
        <dbReference type="PROSITE" id="PS50089"/>
    </source>
</evidence>
<feature type="region of interest" description="Disordered" evidence="4">
    <location>
        <begin position="1"/>
        <end position="25"/>
    </location>
</feature>
<accession>A0ABY6LJB9</accession>
<keyword evidence="2" id="KW-0862">Zinc</keyword>
<evidence type="ECO:0000256" key="2">
    <source>
        <dbReference type="ARBA" id="ARBA00022833"/>
    </source>
</evidence>
<evidence type="ECO:0000256" key="1">
    <source>
        <dbReference type="ARBA" id="ARBA00022771"/>
    </source>
</evidence>
<proteinExistence type="predicted"/>
<keyword evidence="1 3" id="KW-0863">Zinc-finger</keyword>
<organism evidence="6 7">
    <name type="scientific">Cordylochernes scorpioides</name>
    <dbReference type="NCBI Taxonomy" id="51811"/>
    <lineage>
        <taxon>Eukaryota</taxon>
        <taxon>Metazoa</taxon>
        <taxon>Ecdysozoa</taxon>
        <taxon>Arthropoda</taxon>
        <taxon>Chelicerata</taxon>
        <taxon>Arachnida</taxon>
        <taxon>Pseudoscorpiones</taxon>
        <taxon>Cheliferoidea</taxon>
        <taxon>Chernetidae</taxon>
        <taxon>Cordylochernes</taxon>
    </lineage>
</organism>
<dbReference type="PROSITE" id="PS50089">
    <property type="entry name" value="ZF_RING_2"/>
    <property type="match status" value="1"/>
</dbReference>
<evidence type="ECO:0000313" key="7">
    <source>
        <dbReference type="Proteomes" id="UP001235939"/>
    </source>
</evidence>
<gene>
    <name evidence="6" type="ORF">LAZ67_18001204</name>
</gene>
<dbReference type="InterPro" id="IPR001841">
    <property type="entry name" value="Znf_RING"/>
</dbReference>
<dbReference type="InterPro" id="IPR013083">
    <property type="entry name" value="Znf_RING/FYVE/PHD"/>
</dbReference>
<feature type="compositionally biased region" description="Low complexity" evidence="4">
    <location>
        <begin position="358"/>
        <end position="377"/>
    </location>
</feature>
<evidence type="ECO:0000313" key="6">
    <source>
        <dbReference type="EMBL" id="UYV79963.1"/>
    </source>
</evidence>
<dbReference type="PANTHER" id="PTHR22996:SF0">
    <property type="entry name" value="RE60872P-RELATED"/>
    <property type="match status" value="1"/>
</dbReference>
<sequence length="386" mass="42500">MNSETYHYKRGSSQQFNQSSHIFDPSKYNDDQINYRYEDEIMPIVIQCVAEEGDEPRQSHMLIAVVEKNLDSTFTLKPLKQKLFVDGLCYLLQEMYGIENKNVYQGKECSDDEVEDSGSECVICMSDPRDTLILPCRHLCLCNICADSLRYQANNCPICRAPFRALLQIRAVRKCTSPPTDNQQVPPEIPPGFEPVSLIEALNGPAHTSLDKAATTTTTSPEKTPDSLRSKLKKNFRVSTSREKVRLLPDSVEIINEVSEGATANKKEDMETRSLLLVPALVGGHHSPMSLSTPHSLHLCEPTPGDATPAESDYFTPEDPAVFVVETQGAPEHENTAAPPPPSARLPLVEGSLPGTPASNASNRSSGESFSSTSSTRHLLTQTVPE</sequence>
<dbReference type="SUPFAM" id="SSF57850">
    <property type="entry name" value="RING/U-box"/>
    <property type="match status" value="1"/>
</dbReference>
<dbReference type="Proteomes" id="UP001235939">
    <property type="component" value="Chromosome 18"/>
</dbReference>
<feature type="region of interest" description="Disordered" evidence="4">
    <location>
        <begin position="330"/>
        <end position="386"/>
    </location>
</feature>
<name>A0ABY6LJB9_9ARAC</name>
<dbReference type="EMBL" id="CP092880">
    <property type="protein sequence ID" value="UYV79963.1"/>
    <property type="molecule type" value="Genomic_DNA"/>
</dbReference>
<evidence type="ECO:0000256" key="4">
    <source>
        <dbReference type="SAM" id="MobiDB-lite"/>
    </source>
</evidence>